<protein>
    <recommendedName>
        <fullName evidence="6">DUF1772 domain-containing protein</fullName>
    </recommendedName>
</protein>
<dbReference type="AlphaFoldDB" id="A0A1H5T352"/>
<organism evidence="2 5">
    <name type="scientific">Saccharopolyspora kobensis</name>
    <dbReference type="NCBI Taxonomy" id="146035"/>
    <lineage>
        <taxon>Bacteria</taxon>
        <taxon>Bacillati</taxon>
        <taxon>Actinomycetota</taxon>
        <taxon>Actinomycetes</taxon>
        <taxon>Pseudonocardiales</taxon>
        <taxon>Pseudonocardiaceae</taxon>
        <taxon>Saccharopolyspora</taxon>
    </lineage>
</organism>
<reference evidence="4 5" key="1">
    <citation type="submission" date="2016-10" db="EMBL/GenBank/DDBJ databases">
        <authorList>
            <person name="Varghese N."/>
            <person name="Submissions S."/>
        </authorList>
    </citation>
    <scope>NUCLEOTIDE SEQUENCE [LARGE SCALE GENOMIC DNA]</scope>
    <source>
        <strain evidence="5">ATCC 20501</strain>
        <strain evidence="3 4">CGMCC 4.3529</strain>
    </source>
</reference>
<reference evidence="2" key="2">
    <citation type="submission" date="2016-10" db="EMBL/GenBank/DDBJ databases">
        <authorList>
            <person name="de Groot N.N."/>
        </authorList>
    </citation>
    <scope>NUCLEOTIDE SEQUENCE [LARGE SCALE GENOMIC DNA]</scope>
    <source>
        <strain evidence="2">ATCC 20501</strain>
    </source>
</reference>
<accession>A0A1H5T352</accession>
<evidence type="ECO:0000313" key="4">
    <source>
        <dbReference type="Proteomes" id="UP000199690"/>
    </source>
</evidence>
<dbReference type="Pfam" id="PF08592">
    <property type="entry name" value="Anthrone_oxy"/>
    <property type="match status" value="1"/>
</dbReference>
<gene>
    <name evidence="2" type="ORF">SAMN02982929_00094</name>
    <name evidence="3" type="ORF">SAMN05216506_101938</name>
</gene>
<sequence length="165" mass="18075">MDNSRAGFIVSTVYLWIAVVAFGGILAETIIIYPNVFHDVPASLGTSVEFMVAAGPADFFPPLGALTVVAAFTALAVLRPARKWVAAGLVSLLLGEFLFSALFFWPRNDVMFEEGAAVHSAEVLRQTAWEFETGHWVRLAMSLLTAVLAFAAFVRYQEHRRGALR</sequence>
<feature type="transmembrane region" description="Helical" evidence="1">
    <location>
        <begin position="136"/>
        <end position="156"/>
    </location>
</feature>
<accession>A0A1I1K0P2</accession>
<dbReference type="Proteomes" id="UP000199690">
    <property type="component" value="Unassembled WGS sequence"/>
</dbReference>
<feature type="transmembrane region" description="Helical" evidence="1">
    <location>
        <begin position="59"/>
        <end position="78"/>
    </location>
</feature>
<feature type="transmembrane region" description="Helical" evidence="1">
    <location>
        <begin position="85"/>
        <end position="105"/>
    </location>
</feature>
<proteinExistence type="predicted"/>
<keyword evidence="1" id="KW-0472">Membrane</keyword>
<evidence type="ECO:0000313" key="5">
    <source>
        <dbReference type="Proteomes" id="UP000236729"/>
    </source>
</evidence>
<name>A0A1H5T352_9PSEU</name>
<keyword evidence="1" id="KW-1133">Transmembrane helix</keyword>
<evidence type="ECO:0000313" key="3">
    <source>
        <dbReference type="EMBL" id="SFC51553.1"/>
    </source>
</evidence>
<dbReference type="InterPro" id="IPR013901">
    <property type="entry name" value="Anthrone_oxy"/>
</dbReference>
<keyword evidence="4" id="KW-1185">Reference proteome</keyword>
<dbReference type="RefSeq" id="WP_093346374.1">
    <property type="nucleotide sequence ID" value="NZ_FNVB01000002.1"/>
</dbReference>
<evidence type="ECO:0008006" key="6">
    <source>
        <dbReference type="Google" id="ProtNLM"/>
    </source>
</evidence>
<dbReference type="Proteomes" id="UP000236729">
    <property type="component" value="Unassembled WGS sequence"/>
</dbReference>
<evidence type="ECO:0000313" key="2">
    <source>
        <dbReference type="EMBL" id="SEF56588.1"/>
    </source>
</evidence>
<dbReference type="EMBL" id="FOME01000001">
    <property type="protein sequence ID" value="SFC51553.1"/>
    <property type="molecule type" value="Genomic_DNA"/>
</dbReference>
<keyword evidence="1" id="KW-0812">Transmembrane</keyword>
<evidence type="ECO:0000256" key="1">
    <source>
        <dbReference type="SAM" id="Phobius"/>
    </source>
</evidence>
<feature type="transmembrane region" description="Helical" evidence="1">
    <location>
        <begin position="12"/>
        <end position="33"/>
    </location>
</feature>
<dbReference type="EMBL" id="FNVB01000002">
    <property type="protein sequence ID" value="SEF56588.1"/>
    <property type="molecule type" value="Genomic_DNA"/>
</dbReference>